<gene>
    <name evidence="1" type="ORF">PAN0_009c3753</name>
</gene>
<evidence type="ECO:0000313" key="1">
    <source>
        <dbReference type="EMBL" id="GAK65536.1"/>
    </source>
</evidence>
<dbReference type="HOGENOM" id="CLU_1555036_0_0_1"/>
<proteinExistence type="predicted"/>
<reference evidence="2" key="1">
    <citation type="journal article" date="2014" name="Genome Announc.">
        <title>Draft Genome Sequence of the Yeast Pseudozyma antarctica Type Strain JCM10317, a Producer of the Glycolipid Biosurfactants, Mannosylerythritol Lipids.</title>
        <authorList>
            <person name="Saika A."/>
            <person name="Koike H."/>
            <person name="Hori T."/>
            <person name="Fukuoka T."/>
            <person name="Sato S."/>
            <person name="Habe H."/>
            <person name="Kitamoto D."/>
            <person name="Morita T."/>
        </authorList>
    </citation>
    <scope>NUCLEOTIDE SEQUENCE [LARGE SCALE GENOMIC DNA]</scope>
    <source>
        <strain evidence="2">JCM 10317</strain>
    </source>
</reference>
<evidence type="ECO:0000313" key="2">
    <source>
        <dbReference type="Proteomes" id="UP000053758"/>
    </source>
</evidence>
<organism evidence="1 2">
    <name type="scientific">Pseudozyma antarctica</name>
    <name type="common">Yeast</name>
    <name type="synonym">Candida antarctica</name>
    <dbReference type="NCBI Taxonomy" id="84753"/>
    <lineage>
        <taxon>Eukaryota</taxon>
        <taxon>Fungi</taxon>
        <taxon>Dikarya</taxon>
        <taxon>Basidiomycota</taxon>
        <taxon>Ustilaginomycotina</taxon>
        <taxon>Ustilaginomycetes</taxon>
        <taxon>Ustilaginales</taxon>
        <taxon>Ustilaginaceae</taxon>
        <taxon>Moesziomyces</taxon>
    </lineage>
</organism>
<dbReference type="EMBL" id="DF830076">
    <property type="protein sequence ID" value="GAK65536.1"/>
    <property type="molecule type" value="Genomic_DNA"/>
</dbReference>
<protein>
    <submittedName>
        <fullName evidence="1">Uncharacterized protein</fullName>
    </submittedName>
</protein>
<dbReference type="RefSeq" id="XP_014656199.1">
    <property type="nucleotide sequence ID" value="XM_014800713.1"/>
</dbReference>
<dbReference type="GeneID" id="26304537"/>
<accession>A0A081CFU0</accession>
<dbReference type="AlphaFoldDB" id="A0A081CFU0"/>
<keyword evidence="2" id="KW-1185">Reference proteome</keyword>
<dbReference type="Proteomes" id="UP000053758">
    <property type="component" value="Unassembled WGS sequence"/>
</dbReference>
<name>A0A081CFU0_PSEA2</name>
<sequence>MSLTVAAHQCRAQGRQTGTDAIRPGRGLLLPSPNGDIRGSSSAARNIALIRQQDNRRATAGPLQRRYPAAHGPSASVPLVPAHHFAGHVAAGDAEKGQNWKSPKRPCLGAGWGPGLAPLFEQTERNRSNAVSKSAARVSHRVDARRQAKASAQSEIMHLGVLGAAPTYPHQS</sequence>